<evidence type="ECO:0000313" key="6">
    <source>
        <dbReference type="Proteomes" id="UP000294664"/>
    </source>
</evidence>
<name>A0A4R3LWV7_9HYPH</name>
<evidence type="ECO:0000313" key="5">
    <source>
        <dbReference type="EMBL" id="TCT05114.1"/>
    </source>
</evidence>
<accession>A0A4R3LWV7</accession>
<dbReference type="Pfam" id="PF00398">
    <property type="entry name" value="RrnaAD"/>
    <property type="match status" value="1"/>
</dbReference>
<dbReference type="RefSeq" id="WP_132031191.1">
    <property type="nucleotide sequence ID" value="NZ_SMAI01000005.1"/>
</dbReference>
<keyword evidence="6" id="KW-1185">Reference proteome</keyword>
<comment type="caution">
    <text evidence="5">The sequence shown here is derived from an EMBL/GenBank/DDBJ whole genome shotgun (WGS) entry which is preliminary data.</text>
</comment>
<dbReference type="GO" id="GO:0032259">
    <property type="term" value="P:methylation"/>
    <property type="evidence" value="ECO:0007669"/>
    <property type="project" value="UniProtKB-KW"/>
</dbReference>
<dbReference type="GO" id="GO:0008168">
    <property type="term" value="F:methyltransferase activity"/>
    <property type="evidence" value="ECO:0007669"/>
    <property type="project" value="UniProtKB-KW"/>
</dbReference>
<dbReference type="Gene3D" id="3.40.50.150">
    <property type="entry name" value="Vaccinia Virus protein VP39"/>
    <property type="match status" value="1"/>
</dbReference>
<dbReference type="OrthoDB" id="9805585at2"/>
<dbReference type="CDD" id="cd02440">
    <property type="entry name" value="AdoMet_MTases"/>
    <property type="match status" value="1"/>
</dbReference>
<organism evidence="5 6">
    <name type="scientific">Aquabacter spiritensis</name>
    <dbReference type="NCBI Taxonomy" id="933073"/>
    <lineage>
        <taxon>Bacteria</taxon>
        <taxon>Pseudomonadati</taxon>
        <taxon>Pseudomonadota</taxon>
        <taxon>Alphaproteobacteria</taxon>
        <taxon>Hyphomicrobiales</taxon>
        <taxon>Xanthobacteraceae</taxon>
        <taxon>Aquabacter</taxon>
    </lineage>
</organism>
<dbReference type="AlphaFoldDB" id="A0A4R3LWV7"/>
<dbReference type="InterPro" id="IPR001737">
    <property type="entry name" value="KsgA/Erm"/>
</dbReference>
<dbReference type="EMBL" id="SMAI01000005">
    <property type="protein sequence ID" value="TCT05114.1"/>
    <property type="molecule type" value="Genomic_DNA"/>
</dbReference>
<gene>
    <name evidence="5" type="ORF">EDC64_105145</name>
</gene>
<keyword evidence="4" id="KW-0694">RNA-binding</keyword>
<proteinExistence type="predicted"/>
<reference evidence="5 6" key="1">
    <citation type="submission" date="2019-03" db="EMBL/GenBank/DDBJ databases">
        <title>Genomic Encyclopedia of Type Strains, Phase IV (KMG-IV): sequencing the most valuable type-strain genomes for metagenomic binning, comparative biology and taxonomic classification.</title>
        <authorList>
            <person name="Goeker M."/>
        </authorList>
    </citation>
    <scope>NUCLEOTIDE SEQUENCE [LARGE SCALE GENOMIC DNA]</scope>
    <source>
        <strain evidence="5 6">DSM 9035</strain>
    </source>
</reference>
<dbReference type="Proteomes" id="UP000294664">
    <property type="component" value="Unassembled WGS sequence"/>
</dbReference>
<sequence length="200" mass="22570">MLQSPGRRGVPHKPRLNDEIRFLQSWFQNPLKTGAVSPSGRALARLMAGYLDPNQDGPVIELGPGTGPVTKALLNRGFAPERLFLIEYNREFCGLLRRRYPGVTVIQGDAYEMRRTLKDQLPGPAVGTISSLPLFTRSPQDRERMVNEAFDLCIPSAPFVQFTYAVVSPVPLKHGEIHGERSPRVWWNLPPARVWAYRRP</sequence>
<evidence type="ECO:0000256" key="1">
    <source>
        <dbReference type="ARBA" id="ARBA00022603"/>
    </source>
</evidence>
<evidence type="ECO:0000256" key="3">
    <source>
        <dbReference type="ARBA" id="ARBA00022691"/>
    </source>
</evidence>
<keyword evidence="1 5" id="KW-0489">Methyltransferase</keyword>
<evidence type="ECO:0000256" key="2">
    <source>
        <dbReference type="ARBA" id="ARBA00022679"/>
    </source>
</evidence>
<dbReference type="GO" id="GO:0003723">
    <property type="term" value="F:RNA binding"/>
    <property type="evidence" value="ECO:0007669"/>
    <property type="project" value="UniProtKB-KW"/>
</dbReference>
<keyword evidence="2 5" id="KW-0808">Transferase</keyword>
<keyword evidence="3" id="KW-0949">S-adenosyl-L-methionine</keyword>
<dbReference type="InterPro" id="IPR029063">
    <property type="entry name" value="SAM-dependent_MTases_sf"/>
</dbReference>
<evidence type="ECO:0000256" key="4">
    <source>
        <dbReference type="ARBA" id="ARBA00022884"/>
    </source>
</evidence>
<dbReference type="SUPFAM" id="SSF53335">
    <property type="entry name" value="S-adenosyl-L-methionine-dependent methyltransferases"/>
    <property type="match status" value="1"/>
</dbReference>
<protein>
    <submittedName>
        <fullName evidence="5">Phosphatidylethanolamine/phosphatidyl-N-methylethanolamine N-methyltransferase</fullName>
    </submittedName>
</protein>